<dbReference type="GO" id="GO:0004521">
    <property type="term" value="F:RNA endonuclease activity"/>
    <property type="evidence" value="ECO:0007669"/>
    <property type="project" value="InterPro"/>
</dbReference>
<evidence type="ECO:0000313" key="8">
    <source>
        <dbReference type="EMBL" id="TPD62956.1"/>
    </source>
</evidence>
<dbReference type="PANTHER" id="PTHR30636">
    <property type="entry name" value="UPF0701 PROTEIN YICC"/>
    <property type="match status" value="1"/>
</dbReference>
<proteinExistence type="inferred from homology"/>
<feature type="domain" description="Endoribonuclease YicC-like C-terminal" evidence="7">
    <location>
        <begin position="183"/>
        <end position="295"/>
    </location>
</feature>
<keyword evidence="3" id="KW-0255">Endonuclease</keyword>
<dbReference type="InterPro" id="IPR013551">
    <property type="entry name" value="YicC-like_C"/>
</dbReference>
<dbReference type="InterPro" id="IPR005229">
    <property type="entry name" value="YicC/YloC-like"/>
</dbReference>
<dbReference type="InterPro" id="IPR013527">
    <property type="entry name" value="YicC-like_N"/>
</dbReference>
<dbReference type="GO" id="GO:0016787">
    <property type="term" value="F:hydrolase activity"/>
    <property type="evidence" value="ECO:0007669"/>
    <property type="project" value="UniProtKB-KW"/>
</dbReference>
<feature type="domain" description="Endoribonuclease YicC-like N-terminal" evidence="6">
    <location>
        <begin position="4"/>
        <end position="157"/>
    </location>
</feature>
<evidence type="ECO:0000256" key="2">
    <source>
        <dbReference type="ARBA" id="ARBA00022722"/>
    </source>
</evidence>
<evidence type="ECO:0000256" key="3">
    <source>
        <dbReference type="ARBA" id="ARBA00022759"/>
    </source>
</evidence>
<dbReference type="EMBL" id="VFIY01000004">
    <property type="protein sequence ID" value="TPD62956.1"/>
    <property type="molecule type" value="Genomic_DNA"/>
</dbReference>
<keyword evidence="9" id="KW-1185">Reference proteome</keyword>
<accession>A0A501PT63</accession>
<dbReference type="Proteomes" id="UP000319148">
    <property type="component" value="Unassembled WGS sequence"/>
</dbReference>
<dbReference type="Pfam" id="PF08340">
    <property type="entry name" value="YicC-like_C"/>
    <property type="match status" value="1"/>
</dbReference>
<evidence type="ECO:0000259" key="6">
    <source>
        <dbReference type="Pfam" id="PF03755"/>
    </source>
</evidence>
<evidence type="ECO:0000256" key="4">
    <source>
        <dbReference type="ARBA" id="ARBA00022801"/>
    </source>
</evidence>
<sequence>MTLSSMTGFARIQGHWENYSWVWEIRSVNGRGLDIRCRIPSGFEAMDQTVRGLLKKHIARGSVNVNLQLHRESEEVQVKVNQHALDQLVQIVTDTSANNHLPQPDIANLMSVRDLVQIIEGEEDEDFRRARDTAIEDSFMDAIAALKENRLQEGAATTSMLEKIIAEIERGVQEATGIAAGQPELIRTRFMEKVSSLLDDKAGLDPDRIAQEVTILATKADVKEELDRLVAHIEAARKLLQATDPVGRKLDFLSQEFNREANTLCSKSSDISLTQVGLALKAAIDQFKEQVQNVE</sequence>
<keyword evidence="2" id="KW-0540">Nuclease</keyword>
<dbReference type="Pfam" id="PF03755">
    <property type="entry name" value="YicC-like_N"/>
    <property type="match status" value="1"/>
</dbReference>
<comment type="caution">
    <text evidence="8">The sequence shown here is derived from an EMBL/GenBank/DDBJ whole genome shotgun (WGS) entry which is preliminary data.</text>
</comment>
<dbReference type="PANTHER" id="PTHR30636:SF3">
    <property type="entry name" value="UPF0701 PROTEIN YICC"/>
    <property type="match status" value="1"/>
</dbReference>
<dbReference type="AlphaFoldDB" id="A0A501PT63"/>
<evidence type="ECO:0000313" key="9">
    <source>
        <dbReference type="Proteomes" id="UP000319148"/>
    </source>
</evidence>
<reference evidence="9" key="1">
    <citation type="submission" date="2019-06" db="EMBL/GenBank/DDBJ databases">
        <title>The complete genome of Emcibacter congregatus ZYLT.</title>
        <authorList>
            <person name="Zhao Z."/>
        </authorList>
    </citation>
    <scope>NUCLEOTIDE SEQUENCE [LARGE SCALE GENOMIC DNA]</scope>
    <source>
        <strain evidence="9">MCCC 1A06723</strain>
    </source>
</reference>
<evidence type="ECO:0000259" key="7">
    <source>
        <dbReference type="Pfam" id="PF08340"/>
    </source>
</evidence>
<dbReference type="OrthoDB" id="9771229at2"/>
<dbReference type="RefSeq" id="WP_139938206.1">
    <property type="nucleotide sequence ID" value="NZ_JBHSYP010000022.1"/>
</dbReference>
<dbReference type="NCBIfam" id="TIGR00255">
    <property type="entry name" value="YicC/YloC family endoribonuclease"/>
    <property type="match status" value="1"/>
</dbReference>
<evidence type="ECO:0000256" key="1">
    <source>
        <dbReference type="ARBA" id="ARBA00001968"/>
    </source>
</evidence>
<evidence type="ECO:0000256" key="5">
    <source>
        <dbReference type="ARBA" id="ARBA00035648"/>
    </source>
</evidence>
<organism evidence="8 9">
    <name type="scientific">Emcibacter nanhaiensis</name>
    <dbReference type="NCBI Taxonomy" id="1505037"/>
    <lineage>
        <taxon>Bacteria</taxon>
        <taxon>Pseudomonadati</taxon>
        <taxon>Pseudomonadota</taxon>
        <taxon>Alphaproteobacteria</taxon>
        <taxon>Emcibacterales</taxon>
        <taxon>Emcibacteraceae</taxon>
        <taxon>Emcibacter</taxon>
    </lineage>
</organism>
<protein>
    <submittedName>
        <fullName evidence="8">YicC family protein</fullName>
    </submittedName>
</protein>
<name>A0A501PT63_9PROT</name>
<comment type="cofactor">
    <cofactor evidence="1">
        <name>a divalent metal cation</name>
        <dbReference type="ChEBI" id="CHEBI:60240"/>
    </cofactor>
</comment>
<gene>
    <name evidence="8" type="ORF">FIV46_02430</name>
</gene>
<comment type="similarity">
    <text evidence="5">Belongs to the YicC/YloC family.</text>
</comment>
<keyword evidence="4" id="KW-0378">Hydrolase</keyword>